<organism evidence="1">
    <name type="scientific">viral metagenome</name>
    <dbReference type="NCBI Taxonomy" id="1070528"/>
    <lineage>
        <taxon>unclassified sequences</taxon>
        <taxon>metagenomes</taxon>
        <taxon>organismal metagenomes</taxon>
    </lineage>
</organism>
<reference evidence="1" key="1">
    <citation type="submission" date="2020-03" db="EMBL/GenBank/DDBJ databases">
        <title>The deep terrestrial virosphere.</title>
        <authorList>
            <person name="Holmfeldt K."/>
            <person name="Nilsson E."/>
            <person name="Simone D."/>
            <person name="Lopez-Fernandez M."/>
            <person name="Wu X."/>
            <person name="de Brujin I."/>
            <person name="Lundin D."/>
            <person name="Andersson A."/>
            <person name="Bertilsson S."/>
            <person name="Dopson M."/>
        </authorList>
    </citation>
    <scope>NUCLEOTIDE SEQUENCE</scope>
    <source>
        <strain evidence="1">TM448B02092</strain>
    </source>
</reference>
<dbReference type="EMBL" id="MT144871">
    <property type="protein sequence ID" value="QJI00720.1"/>
    <property type="molecule type" value="Genomic_DNA"/>
</dbReference>
<evidence type="ECO:0000313" key="1">
    <source>
        <dbReference type="EMBL" id="QJI00720.1"/>
    </source>
</evidence>
<sequence>MMSTYKELREEFNEKVKKLRESCKHPITTGWMDYCWAPAHYSGVEIKVCSICGAIVEERETSKNKEED</sequence>
<gene>
    <name evidence="1" type="ORF">TM448B02092_0016</name>
</gene>
<accession>A0A6M3XSB6</accession>
<protein>
    <submittedName>
        <fullName evidence="1">Uncharacterized protein</fullName>
    </submittedName>
</protein>
<dbReference type="AlphaFoldDB" id="A0A6M3XSB6"/>
<name>A0A6M3XSB6_9ZZZZ</name>
<proteinExistence type="predicted"/>